<comment type="caution">
    <text evidence="1">The sequence shown here is derived from an EMBL/GenBank/DDBJ whole genome shotgun (WGS) entry which is preliminary data.</text>
</comment>
<organism evidence="1 2">
    <name type="scientific">Anaeromassilibacillus senegalensis</name>
    <dbReference type="NCBI Taxonomy" id="1673717"/>
    <lineage>
        <taxon>Bacteria</taxon>
        <taxon>Bacillati</taxon>
        <taxon>Bacillota</taxon>
        <taxon>Clostridia</taxon>
        <taxon>Eubacteriales</taxon>
        <taxon>Acutalibacteraceae</taxon>
        <taxon>Anaeromassilibacillus</taxon>
    </lineage>
</organism>
<keyword evidence="2" id="KW-1185">Reference proteome</keyword>
<protein>
    <submittedName>
        <fullName evidence="1">Uncharacterized protein</fullName>
    </submittedName>
</protein>
<reference evidence="1 2" key="1">
    <citation type="submission" date="2022-01" db="EMBL/GenBank/DDBJ databases">
        <title>Collection of gut derived symbiotic bacterial strains cultured from healthy donors.</title>
        <authorList>
            <person name="Lin H."/>
            <person name="Kohout C."/>
            <person name="Waligurski E."/>
            <person name="Pamer E.G."/>
        </authorList>
    </citation>
    <scope>NUCLEOTIDE SEQUENCE [LARGE SCALE GENOMIC DNA]</scope>
    <source>
        <strain evidence="1 2">DFI.7.58</strain>
    </source>
</reference>
<accession>A0ABS9MMH4</accession>
<name>A0ABS9MMH4_9FIRM</name>
<evidence type="ECO:0000313" key="1">
    <source>
        <dbReference type="EMBL" id="MCG4612023.1"/>
    </source>
</evidence>
<feature type="non-terminal residue" evidence="1">
    <location>
        <position position="81"/>
    </location>
</feature>
<sequence length="81" mass="9161">ALYNLTMQEVLENIFTENSHITGEPIEVFYTGANWPKVWTRDTAMSVQYALAWALPEQSGNSLLQKIQGDPREWTEDTGTG</sequence>
<proteinExistence type="predicted"/>
<gene>
    <name evidence="1" type="ORF">L0P57_13995</name>
</gene>
<dbReference type="EMBL" id="JAKNHQ010000080">
    <property type="protein sequence ID" value="MCG4612023.1"/>
    <property type="molecule type" value="Genomic_DNA"/>
</dbReference>
<feature type="non-terminal residue" evidence="1">
    <location>
        <position position="1"/>
    </location>
</feature>
<evidence type="ECO:0000313" key="2">
    <source>
        <dbReference type="Proteomes" id="UP001298681"/>
    </source>
</evidence>
<dbReference type="RefSeq" id="WP_237967253.1">
    <property type="nucleotide sequence ID" value="NZ_JAKNHQ010000080.1"/>
</dbReference>
<dbReference type="Proteomes" id="UP001298681">
    <property type="component" value="Unassembled WGS sequence"/>
</dbReference>